<evidence type="ECO:0000256" key="1">
    <source>
        <dbReference type="SAM" id="MobiDB-lite"/>
    </source>
</evidence>
<evidence type="ECO:0000313" key="2">
    <source>
        <dbReference type="EMBL" id="KAF2744578.1"/>
    </source>
</evidence>
<sequence length="187" mass="20242">MLFSSFDSLRSLGSFGSSGSRKSVKDCTGLLKSRADAAAPSSFTGNPYYNPHHHGLIDLRPEENDDNFGFQGDNFNKYKPKRAACSPRSPVVSNVTVEVYRPSGIPKNIDDAILGRSGFGATGGISRQLTFRVTEPYRIIEPQQSFVDHSALLDSLDGDTQDRDHASPSSLFVGGPGGKVSGREMRD</sequence>
<gene>
    <name evidence="2" type="ORF">M011DRAFT_479876</name>
</gene>
<accession>A0A6A6V215</accession>
<dbReference type="AlphaFoldDB" id="A0A6A6V215"/>
<protein>
    <submittedName>
        <fullName evidence="2">Uncharacterized protein</fullName>
    </submittedName>
</protein>
<reference evidence="2" key="1">
    <citation type="journal article" date="2020" name="Stud. Mycol.">
        <title>101 Dothideomycetes genomes: a test case for predicting lifestyles and emergence of pathogens.</title>
        <authorList>
            <person name="Haridas S."/>
            <person name="Albert R."/>
            <person name="Binder M."/>
            <person name="Bloem J."/>
            <person name="Labutti K."/>
            <person name="Salamov A."/>
            <person name="Andreopoulos B."/>
            <person name="Baker S."/>
            <person name="Barry K."/>
            <person name="Bills G."/>
            <person name="Bluhm B."/>
            <person name="Cannon C."/>
            <person name="Castanera R."/>
            <person name="Culley D."/>
            <person name="Daum C."/>
            <person name="Ezra D."/>
            <person name="Gonzalez J."/>
            <person name="Henrissat B."/>
            <person name="Kuo A."/>
            <person name="Liang C."/>
            <person name="Lipzen A."/>
            <person name="Lutzoni F."/>
            <person name="Magnuson J."/>
            <person name="Mondo S."/>
            <person name="Nolan M."/>
            <person name="Ohm R."/>
            <person name="Pangilinan J."/>
            <person name="Park H.-J."/>
            <person name="Ramirez L."/>
            <person name="Alfaro M."/>
            <person name="Sun H."/>
            <person name="Tritt A."/>
            <person name="Yoshinaga Y."/>
            <person name="Zwiers L.-H."/>
            <person name="Turgeon B."/>
            <person name="Goodwin S."/>
            <person name="Spatafora J."/>
            <person name="Crous P."/>
            <person name="Grigoriev I."/>
        </authorList>
    </citation>
    <scope>NUCLEOTIDE SEQUENCE</scope>
    <source>
        <strain evidence="2">CBS 119925</strain>
    </source>
</reference>
<proteinExistence type="predicted"/>
<organism evidence="2 3">
    <name type="scientific">Sporormia fimetaria CBS 119925</name>
    <dbReference type="NCBI Taxonomy" id="1340428"/>
    <lineage>
        <taxon>Eukaryota</taxon>
        <taxon>Fungi</taxon>
        <taxon>Dikarya</taxon>
        <taxon>Ascomycota</taxon>
        <taxon>Pezizomycotina</taxon>
        <taxon>Dothideomycetes</taxon>
        <taxon>Pleosporomycetidae</taxon>
        <taxon>Pleosporales</taxon>
        <taxon>Sporormiaceae</taxon>
        <taxon>Sporormia</taxon>
    </lineage>
</organism>
<dbReference type="EMBL" id="MU006588">
    <property type="protein sequence ID" value="KAF2744578.1"/>
    <property type="molecule type" value="Genomic_DNA"/>
</dbReference>
<keyword evidence="3" id="KW-1185">Reference proteome</keyword>
<feature type="region of interest" description="Disordered" evidence="1">
    <location>
        <begin position="151"/>
        <end position="187"/>
    </location>
</feature>
<name>A0A6A6V215_9PLEO</name>
<dbReference type="Proteomes" id="UP000799440">
    <property type="component" value="Unassembled WGS sequence"/>
</dbReference>
<evidence type="ECO:0000313" key="3">
    <source>
        <dbReference type="Proteomes" id="UP000799440"/>
    </source>
</evidence>